<evidence type="ECO:0000313" key="2">
    <source>
        <dbReference type="Proteomes" id="UP001497382"/>
    </source>
</evidence>
<gene>
    <name evidence="1" type="ORF">LARSCL_LOCUS11033</name>
</gene>
<protein>
    <submittedName>
        <fullName evidence="1">Uncharacterized protein</fullName>
    </submittedName>
</protein>
<organism evidence="1 2">
    <name type="scientific">Larinioides sclopetarius</name>
    <dbReference type="NCBI Taxonomy" id="280406"/>
    <lineage>
        <taxon>Eukaryota</taxon>
        <taxon>Metazoa</taxon>
        <taxon>Ecdysozoa</taxon>
        <taxon>Arthropoda</taxon>
        <taxon>Chelicerata</taxon>
        <taxon>Arachnida</taxon>
        <taxon>Araneae</taxon>
        <taxon>Araneomorphae</taxon>
        <taxon>Entelegynae</taxon>
        <taxon>Araneoidea</taxon>
        <taxon>Araneidae</taxon>
        <taxon>Larinioides</taxon>
    </lineage>
</organism>
<proteinExistence type="predicted"/>
<dbReference type="EMBL" id="CAXIEN010000133">
    <property type="protein sequence ID" value="CAL1280541.1"/>
    <property type="molecule type" value="Genomic_DNA"/>
</dbReference>
<sequence>MQLLDFKTKDLWIGKFKELKIQKCTQNRAAQEDSSKRNSAKCYSEVKKLAYGVADDVRVDIFVRASILLHEYNKK</sequence>
<keyword evidence="2" id="KW-1185">Reference proteome</keyword>
<evidence type="ECO:0000313" key="1">
    <source>
        <dbReference type="EMBL" id="CAL1280541.1"/>
    </source>
</evidence>
<comment type="caution">
    <text evidence="1">The sequence shown here is derived from an EMBL/GenBank/DDBJ whole genome shotgun (WGS) entry which is preliminary data.</text>
</comment>
<reference evidence="1 2" key="1">
    <citation type="submission" date="2024-04" db="EMBL/GenBank/DDBJ databases">
        <authorList>
            <person name="Rising A."/>
            <person name="Reimegard J."/>
            <person name="Sonavane S."/>
            <person name="Akerstrom W."/>
            <person name="Nylinder S."/>
            <person name="Hedman E."/>
            <person name="Kallberg Y."/>
        </authorList>
    </citation>
    <scope>NUCLEOTIDE SEQUENCE [LARGE SCALE GENOMIC DNA]</scope>
</reference>
<name>A0AAV2A969_9ARAC</name>
<dbReference type="Proteomes" id="UP001497382">
    <property type="component" value="Unassembled WGS sequence"/>
</dbReference>
<dbReference type="AlphaFoldDB" id="A0AAV2A969"/>
<accession>A0AAV2A969</accession>